<gene>
    <name evidence="14" type="ORF">CYME_CMH155C</name>
</gene>
<feature type="domain" description="Helicase ATP-binding" evidence="11">
    <location>
        <begin position="218"/>
        <end position="390"/>
    </location>
</feature>
<name>M1VGK9_CYAM1</name>
<dbReference type="InterPro" id="IPR001650">
    <property type="entry name" value="Helicase_C-like"/>
</dbReference>
<dbReference type="PANTHER" id="PTHR13710">
    <property type="entry name" value="DNA HELICASE RECQ FAMILY MEMBER"/>
    <property type="match status" value="1"/>
</dbReference>
<dbReference type="Gene3D" id="3.40.50.300">
    <property type="entry name" value="P-loop containing nucleotide triphosphate hydrolases"/>
    <property type="match status" value="2"/>
</dbReference>
<dbReference type="PROSITE" id="PS51999">
    <property type="entry name" value="ZF_GRF"/>
    <property type="match status" value="1"/>
</dbReference>
<dbReference type="Proteomes" id="UP000007014">
    <property type="component" value="Chromosome 8"/>
</dbReference>
<keyword evidence="14" id="KW-0347">Helicase</keyword>
<evidence type="ECO:0000256" key="2">
    <source>
        <dbReference type="ARBA" id="ARBA00022723"/>
    </source>
</evidence>
<dbReference type="SMART" id="SM00487">
    <property type="entry name" value="DEXDc"/>
    <property type="match status" value="1"/>
</dbReference>
<dbReference type="PROSITE" id="PS51194">
    <property type="entry name" value="HELICASE_CTER"/>
    <property type="match status" value="1"/>
</dbReference>
<organism evidence="14 15">
    <name type="scientific">Cyanidioschyzon merolae (strain NIES-3377 / 10D)</name>
    <name type="common">Unicellular red alga</name>
    <dbReference type="NCBI Taxonomy" id="280699"/>
    <lineage>
        <taxon>Eukaryota</taxon>
        <taxon>Rhodophyta</taxon>
        <taxon>Bangiophyceae</taxon>
        <taxon>Cyanidiales</taxon>
        <taxon>Cyanidiaceae</taxon>
        <taxon>Cyanidioschyzon</taxon>
    </lineage>
</organism>
<dbReference type="SMR" id="M1VGK9"/>
<evidence type="ECO:0000256" key="10">
    <source>
        <dbReference type="SAM" id="MobiDB-lite"/>
    </source>
</evidence>
<feature type="compositionally biased region" description="Low complexity" evidence="10">
    <location>
        <begin position="9"/>
        <end position="18"/>
    </location>
</feature>
<dbReference type="GO" id="GO:0005694">
    <property type="term" value="C:chromosome"/>
    <property type="evidence" value="ECO:0007669"/>
    <property type="project" value="TreeGrafter"/>
</dbReference>
<evidence type="ECO:0000256" key="6">
    <source>
        <dbReference type="ARBA" id="ARBA00022840"/>
    </source>
</evidence>
<dbReference type="GO" id="GO:0000724">
    <property type="term" value="P:double-strand break repair via homologous recombination"/>
    <property type="evidence" value="ECO:0007669"/>
    <property type="project" value="TreeGrafter"/>
</dbReference>
<feature type="domain" description="Helicase C-terminal" evidence="12">
    <location>
        <begin position="416"/>
        <end position="566"/>
    </location>
</feature>
<dbReference type="GeneID" id="16993482"/>
<feature type="region of interest" description="Disordered" evidence="10">
    <location>
        <begin position="1"/>
        <end position="24"/>
    </location>
</feature>
<keyword evidence="4 9" id="KW-0863">Zinc-finger</keyword>
<evidence type="ECO:0000259" key="13">
    <source>
        <dbReference type="PROSITE" id="PS51999"/>
    </source>
</evidence>
<evidence type="ECO:0000259" key="11">
    <source>
        <dbReference type="PROSITE" id="PS51192"/>
    </source>
</evidence>
<dbReference type="EC" id="5.6.2.4" evidence="8"/>
<keyword evidence="2" id="KW-0479">Metal-binding</keyword>
<evidence type="ECO:0000256" key="1">
    <source>
        <dbReference type="ARBA" id="ARBA00005446"/>
    </source>
</evidence>
<proteinExistence type="inferred from homology"/>
<dbReference type="HOGENOM" id="CLU_316736_0_0_1"/>
<dbReference type="GO" id="GO:0005634">
    <property type="term" value="C:nucleus"/>
    <property type="evidence" value="ECO:0007669"/>
    <property type="project" value="TreeGrafter"/>
</dbReference>
<keyword evidence="15" id="KW-1185">Reference proteome</keyword>
<evidence type="ECO:0000259" key="12">
    <source>
        <dbReference type="PROSITE" id="PS51194"/>
    </source>
</evidence>
<evidence type="ECO:0000313" key="14">
    <source>
        <dbReference type="EMBL" id="BAM79823.1"/>
    </source>
</evidence>
<dbReference type="PANTHER" id="PTHR13710:SF108">
    <property type="entry name" value="ATP-DEPENDENT DNA HELICASE Q4"/>
    <property type="match status" value="1"/>
</dbReference>
<dbReference type="GO" id="GO:0009378">
    <property type="term" value="F:four-way junction helicase activity"/>
    <property type="evidence" value="ECO:0007669"/>
    <property type="project" value="TreeGrafter"/>
</dbReference>
<keyword evidence="3" id="KW-0547">Nucleotide-binding</keyword>
<dbReference type="GO" id="GO:0008270">
    <property type="term" value="F:zinc ion binding"/>
    <property type="evidence" value="ECO:0007669"/>
    <property type="project" value="UniProtKB-KW"/>
</dbReference>
<dbReference type="Pfam" id="PF00270">
    <property type="entry name" value="DEAD"/>
    <property type="match status" value="1"/>
</dbReference>
<evidence type="ECO:0000256" key="5">
    <source>
        <dbReference type="ARBA" id="ARBA00022833"/>
    </source>
</evidence>
<dbReference type="Pfam" id="PF00271">
    <property type="entry name" value="Helicase_C"/>
    <property type="match status" value="1"/>
</dbReference>
<dbReference type="EMBL" id="AP006490">
    <property type="protein sequence ID" value="BAM79823.1"/>
    <property type="molecule type" value="Genomic_DNA"/>
</dbReference>
<dbReference type="GO" id="GO:0005737">
    <property type="term" value="C:cytoplasm"/>
    <property type="evidence" value="ECO:0007669"/>
    <property type="project" value="TreeGrafter"/>
</dbReference>
<sequence>MEPAPGPQVVTTPAVRVTAPPPTFGRFQTKKKRKRALARPNDARAGFAQRRRRGEHRTGLWAGRSRWSHPLRQATCVDDSLADPERATLTAEDVADCPWQPDGQQVPLDPPVCREHNQPCIRRVSRGYGGRIQRAYYVCGQRPRCSFFLWEHVHRLQCQAATSWLLESAPQPSCDISMLRQCERAPALYQVSESSDFRSPVPELMPGLELRSEQSEALQHLLRGESVLLGIRPGSRRSMIYELYAALTSGTVLVCEPFRSLIREALENLPSQLPAAEITNNGFKTACGFQSLEATQIGAYKVLFCTPERLCQPQVQSFVEHLHPSAVVLDEAHLLLPWSAMFRPSYWQIQPLLKQHLAADTGCVLLAQTATPTPAVRACLATVVSGALVEALPPKSDLVPSKLHFSFSTPVDRYRTLVRMLSKDEQWTGPVLIYVSRQRDADALAAWLQNHLIDARSYHAGLNPEQRRKVEEAFRQHHCRVVVATSSSALRTLAPAACCTVHWSIPNSIEDLLQQTSCAGKDRSSAFSHLFYDAADTERLRALALAEQVEPALIRKLVRSLVASVVVTSESSHPGNEGAAERFTLLDLATLQNTLDIPATILEQLIIRFTVIAGEALSTVGAAPWRARQRVPTTLRITLHQAVSCLPEDIRSFCQELVRLSAAEAPHRLRHPSICNVRLDAVSQALSMSPFEVLDRCSRLQYQGIITMQTIGECLVVCHSGQPPPPPLATQVRAWTDALVAERLAHQRAFLERLEQMELLARAVLQLGRTEACSSQIEAHFREWVDHYFRTGQLPPACVAISSPRTPVSAHTGLANDHALLMADIRALLHSLYRSGQEMHAEQDLCTPPRIPCTALQITRILQGIGSPGFPATRWKTFPFWGKYVHASFAYIQETVEHVLQRLLSQEDAFTPANRAEADPP</sequence>
<keyword evidence="5" id="KW-0862">Zinc</keyword>
<evidence type="ECO:0000256" key="8">
    <source>
        <dbReference type="ARBA" id="ARBA00034808"/>
    </source>
</evidence>
<dbReference type="GO" id="GO:0005524">
    <property type="term" value="F:ATP binding"/>
    <property type="evidence" value="ECO:0007669"/>
    <property type="project" value="UniProtKB-KW"/>
</dbReference>
<dbReference type="eggNOG" id="KOG0351">
    <property type="taxonomic scope" value="Eukaryota"/>
</dbReference>
<keyword evidence="14" id="KW-0378">Hydrolase</keyword>
<keyword evidence="6" id="KW-0067">ATP-binding</keyword>
<feature type="region of interest" description="Disordered" evidence="10">
    <location>
        <begin position="36"/>
        <end position="56"/>
    </location>
</feature>
<dbReference type="InterPro" id="IPR027417">
    <property type="entry name" value="P-loop_NTPase"/>
</dbReference>
<dbReference type="OrthoDB" id="10261556at2759"/>
<evidence type="ECO:0000313" key="15">
    <source>
        <dbReference type="Proteomes" id="UP000007014"/>
    </source>
</evidence>
<dbReference type="RefSeq" id="XP_005536109.1">
    <property type="nucleotide sequence ID" value="XM_005536052.1"/>
</dbReference>
<protein>
    <recommendedName>
        <fullName evidence="8">DNA 3'-5' helicase</fullName>
        <ecNumber evidence="8">5.6.2.4</ecNumber>
    </recommendedName>
</protein>
<dbReference type="SUPFAM" id="SSF52540">
    <property type="entry name" value="P-loop containing nucleoside triphosphate hydrolases"/>
    <property type="match status" value="1"/>
</dbReference>
<evidence type="ECO:0000256" key="3">
    <source>
        <dbReference type="ARBA" id="ARBA00022741"/>
    </source>
</evidence>
<dbReference type="PROSITE" id="PS51192">
    <property type="entry name" value="HELICASE_ATP_BIND_1"/>
    <property type="match status" value="1"/>
</dbReference>
<dbReference type="InterPro" id="IPR014001">
    <property type="entry name" value="Helicase_ATP-bd"/>
</dbReference>
<comment type="catalytic activity">
    <reaction evidence="7">
        <text>Couples ATP hydrolysis with the unwinding of duplex DNA by translocating in the 3'-5' direction.</text>
        <dbReference type="EC" id="5.6.2.4"/>
    </reaction>
</comment>
<reference evidence="14 15" key="1">
    <citation type="journal article" date="2004" name="Nature">
        <title>Genome sequence of the ultrasmall unicellular red alga Cyanidioschyzon merolae 10D.</title>
        <authorList>
            <person name="Matsuzaki M."/>
            <person name="Misumi O."/>
            <person name="Shin-i T."/>
            <person name="Maruyama S."/>
            <person name="Takahara M."/>
            <person name="Miyagishima S."/>
            <person name="Mori T."/>
            <person name="Nishida K."/>
            <person name="Yagisawa F."/>
            <person name="Nishida K."/>
            <person name="Yoshida Y."/>
            <person name="Nishimura Y."/>
            <person name="Nakao S."/>
            <person name="Kobayashi T."/>
            <person name="Momoyama Y."/>
            <person name="Higashiyama T."/>
            <person name="Minoda A."/>
            <person name="Sano M."/>
            <person name="Nomoto H."/>
            <person name="Oishi K."/>
            <person name="Hayashi H."/>
            <person name="Ohta F."/>
            <person name="Nishizaka S."/>
            <person name="Haga S."/>
            <person name="Miura S."/>
            <person name="Morishita T."/>
            <person name="Kabeya Y."/>
            <person name="Terasawa K."/>
            <person name="Suzuki Y."/>
            <person name="Ishii Y."/>
            <person name="Asakawa S."/>
            <person name="Takano H."/>
            <person name="Ohta N."/>
            <person name="Kuroiwa H."/>
            <person name="Tanaka K."/>
            <person name="Shimizu N."/>
            <person name="Sugano S."/>
            <person name="Sato N."/>
            <person name="Nozaki H."/>
            <person name="Ogasawara N."/>
            <person name="Kohara Y."/>
            <person name="Kuroiwa T."/>
        </authorList>
    </citation>
    <scope>NUCLEOTIDE SEQUENCE [LARGE SCALE GENOMIC DNA]</scope>
    <source>
        <strain evidence="14 15">10D</strain>
    </source>
</reference>
<dbReference type="InterPro" id="IPR011545">
    <property type="entry name" value="DEAD/DEAH_box_helicase_dom"/>
</dbReference>
<comment type="similarity">
    <text evidence="1">Belongs to the helicase family. RecQ subfamily.</text>
</comment>
<dbReference type="STRING" id="280699.M1VGK9"/>
<dbReference type="Gramene" id="CMH155CT">
    <property type="protein sequence ID" value="CMH155CT"/>
    <property type="gene ID" value="CMH155C"/>
</dbReference>
<dbReference type="GO" id="GO:0003676">
    <property type="term" value="F:nucleic acid binding"/>
    <property type="evidence" value="ECO:0007669"/>
    <property type="project" value="InterPro"/>
</dbReference>
<evidence type="ECO:0000256" key="9">
    <source>
        <dbReference type="PROSITE-ProRule" id="PRU01343"/>
    </source>
</evidence>
<dbReference type="AlphaFoldDB" id="M1VGK9"/>
<dbReference type="OMA" id="PSSMEHY"/>
<reference evidence="14 15" key="2">
    <citation type="journal article" date="2007" name="BMC Biol.">
        <title>A 100%-complete sequence reveals unusually simple genomic features in the hot-spring red alga Cyanidioschyzon merolae.</title>
        <authorList>
            <person name="Nozaki H."/>
            <person name="Takano H."/>
            <person name="Misumi O."/>
            <person name="Terasawa K."/>
            <person name="Matsuzaki M."/>
            <person name="Maruyama S."/>
            <person name="Nishida K."/>
            <person name="Yagisawa F."/>
            <person name="Yoshida Y."/>
            <person name="Fujiwara T."/>
            <person name="Takio S."/>
            <person name="Tamura K."/>
            <person name="Chung S.J."/>
            <person name="Nakamura S."/>
            <person name="Kuroiwa H."/>
            <person name="Tanaka K."/>
            <person name="Sato N."/>
            <person name="Kuroiwa T."/>
        </authorList>
    </citation>
    <scope>NUCLEOTIDE SEQUENCE [LARGE SCALE GENOMIC DNA]</scope>
    <source>
        <strain evidence="14 15">10D</strain>
    </source>
</reference>
<feature type="domain" description="GRF-type" evidence="13">
    <location>
        <begin position="113"/>
        <end position="154"/>
    </location>
</feature>
<accession>M1VGK9</accession>
<dbReference type="KEGG" id="cme:CYME_CMH155C"/>
<dbReference type="GO" id="GO:0043138">
    <property type="term" value="F:3'-5' DNA helicase activity"/>
    <property type="evidence" value="ECO:0007669"/>
    <property type="project" value="UniProtKB-EC"/>
</dbReference>
<evidence type="ECO:0000256" key="7">
    <source>
        <dbReference type="ARBA" id="ARBA00034617"/>
    </source>
</evidence>
<dbReference type="InterPro" id="IPR010666">
    <property type="entry name" value="Znf_GRF"/>
</dbReference>
<evidence type="ECO:0000256" key="4">
    <source>
        <dbReference type="ARBA" id="ARBA00022771"/>
    </source>
</evidence>